<comment type="caution">
    <text evidence="2">The sequence shown here is derived from an EMBL/GenBank/DDBJ whole genome shotgun (WGS) entry which is preliminary data.</text>
</comment>
<keyword evidence="1" id="KW-0812">Transmembrane</keyword>
<accession>A0ABR7U0I6</accession>
<evidence type="ECO:0000256" key="1">
    <source>
        <dbReference type="SAM" id="Phobius"/>
    </source>
</evidence>
<keyword evidence="3" id="KW-1185">Reference proteome</keyword>
<proteinExistence type="predicted"/>
<gene>
    <name evidence="2" type="ORF">HA482_01045</name>
</gene>
<protein>
    <submittedName>
        <fullName evidence="2">Uncharacterized protein</fullName>
    </submittedName>
</protein>
<keyword evidence="1" id="KW-0472">Membrane</keyword>
<reference evidence="2 3" key="1">
    <citation type="journal article" date="2020" name="Arch. Microbiol.">
        <title>Bradyrhizobium campsiandrae sp. nov., a nitrogen-fixing bacterial strain isolated from a native leguminous tree from the Amazon adapted to flooded conditions.</title>
        <authorList>
            <person name="Cabral Michel D."/>
            <person name="Martins da Costa E."/>
            <person name="Azarias Guimaraes A."/>
            <person name="Soares de Carvalho T."/>
            <person name="Santos de Castro Caputo P."/>
            <person name="Willems A."/>
            <person name="de Souza Moreira F.M."/>
        </authorList>
    </citation>
    <scope>NUCLEOTIDE SEQUENCE [LARGE SCALE GENOMIC DNA]</scope>
    <source>
        <strain evidence="3">INPA 384B</strain>
    </source>
</reference>
<dbReference type="EMBL" id="JAATTO010000001">
    <property type="protein sequence ID" value="MBC9976797.1"/>
    <property type="molecule type" value="Genomic_DNA"/>
</dbReference>
<name>A0ABR7U0I6_9BRAD</name>
<evidence type="ECO:0000313" key="3">
    <source>
        <dbReference type="Proteomes" id="UP000639516"/>
    </source>
</evidence>
<organism evidence="2 3">
    <name type="scientific">Bradyrhizobium campsiandrae</name>
    <dbReference type="NCBI Taxonomy" id="1729892"/>
    <lineage>
        <taxon>Bacteria</taxon>
        <taxon>Pseudomonadati</taxon>
        <taxon>Pseudomonadota</taxon>
        <taxon>Alphaproteobacteria</taxon>
        <taxon>Hyphomicrobiales</taxon>
        <taxon>Nitrobacteraceae</taxon>
        <taxon>Bradyrhizobium</taxon>
    </lineage>
</organism>
<dbReference type="Proteomes" id="UP000639516">
    <property type="component" value="Unassembled WGS sequence"/>
</dbReference>
<sequence length="145" mass="17093">MFDYLRFQWELSKIQRADLKKFRKYEDWIKEAKAKKDSAGEIETLEYERNMDGIDSADEIRRLHSRYYTRQAARMLIPLPDASDKTMWEHVPPNRVYCTEQGIMHIRSIVRAERKARLEMFLMWVPGVVGLLGGAIGLASILMRK</sequence>
<evidence type="ECO:0000313" key="2">
    <source>
        <dbReference type="EMBL" id="MBC9976797.1"/>
    </source>
</evidence>
<keyword evidence="1" id="KW-1133">Transmembrane helix</keyword>
<dbReference type="RefSeq" id="WP_188108325.1">
    <property type="nucleotide sequence ID" value="NZ_JAANIH010000125.1"/>
</dbReference>
<feature type="transmembrane region" description="Helical" evidence="1">
    <location>
        <begin position="121"/>
        <end position="143"/>
    </location>
</feature>